<keyword evidence="5 7" id="KW-1133">Transmembrane helix</keyword>
<dbReference type="Proteomes" id="UP000832011">
    <property type="component" value="Chromosome"/>
</dbReference>
<keyword evidence="10" id="KW-1185">Reference proteome</keyword>
<feature type="transmembrane region" description="Helical" evidence="7">
    <location>
        <begin position="90"/>
        <end position="110"/>
    </location>
</feature>
<dbReference type="RefSeq" id="WP_058356556.1">
    <property type="nucleotide sequence ID" value="NZ_CABKVG010000009.1"/>
</dbReference>
<protein>
    <submittedName>
        <fullName evidence="9">Trimeric intracellular cation channel family protein</fullName>
    </submittedName>
</protein>
<evidence type="ECO:0000313" key="10">
    <source>
        <dbReference type="Proteomes" id="UP000832011"/>
    </source>
</evidence>
<dbReference type="InterPro" id="IPR005115">
    <property type="entry name" value="Gly_transporter"/>
</dbReference>
<comment type="subcellular location">
    <subcellularLocation>
        <location evidence="1">Cell membrane</location>
        <topology evidence="1">Multi-pass membrane protein</topology>
    </subcellularLocation>
</comment>
<dbReference type="EMBL" id="CP091511">
    <property type="protein sequence ID" value="UOO88007.1"/>
    <property type="molecule type" value="Genomic_DNA"/>
</dbReference>
<evidence type="ECO:0000313" key="9">
    <source>
        <dbReference type="EMBL" id="UOO88007.1"/>
    </source>
</evidence>
<evidence type="ECO:0000256" key="1">
    <source>
        <dbReference type="ARBA" id="ARBA00004651"/>
    </source>
</evidence>
<feature type="transmembrane region" description="Helical" evidence="7">
    <location>
        <begin position="172"/>
        <end position="191"/>
    </location>
</feature>
<feature type="transmembrane region" description="Helical" evidence="7">
    <location>
        <begin position="59"/>
        <end position="78"/>
    </location>
</feature>
<gene>
    <name evidence="9" type="ORF">LVJ82_10940</name>
</gene>
<keyword evidence="6 7" id="KW-0472">Membrane</keyword>
<feature type="transmembrane region" description="Helical" evidence="7">
    <location>
        <begin position="6"/>
        <end position="23"/>
    </location>
</feature>
<evidence type="ECO:0000256" key="2">
    <source>
        <dbReference type="ARBA" id="ARBA00008193"/>
    </source>
</evidence>
<evidence type="ECO:0000256" key="4">
    <source>
        <dbReference type="ARBA" id="ARBA00022692"/>
    </source>
</evidence>
<evidence type="ECO:0000259" key="8">
    <source>
        <dbReference type="Pfam" id="PF03458"/>
    </source>
</evidence>
<evidence type="ECO:0000256" key="6">
    <source>
        <dbReference type="ARBA" id="ARBA00023136"/>
    </source>
</evidence>
<feature type="transmembrane region" description="Helical" evidence="7">
    <location>
        <begin position="116"/>
        <end position="135"/>
    </location>
</feature>
<evidence type="ECO:0000256" key="7">
    <source>
        <dbReference type="SAM" id="Phobius"/>
    </source>
</evidence>
<comment type="similarity">
    <text evidence="2">Belongs to the UPF0126 family.</text>
</comment>
<keyword evidence="4 7" id="KW-0812">Transmembrane</keyword>
<dbReference type="Pfam" id="PF03458">
    <property type="entry name" value="Gly_transporter"/>
    <property type="match status" value="2"/>
</dbReference>
<accession>A0ABY4DXH4</accession>
<evidence type="ECO:0000256" key="5">
    <source>
        <dbReference type="ARBA" id="ARBA00022989"/>
    </source>
</evidence>
<dbReference type="PANTHER" id="PTHR30506:SF3">
    <property type="entry name" value="UPF0126 INNER MEMBRANE PROTEIN YADS-RELATED"/>
    <property type="match status" value="1"/>
</dbReference>
<organism evidence="9 10">
    <name type="scientific">Vitreoscilla massiliensis</name>
    <dbReference type="NCBI Taxonomy" id="1689272"/>
    <lineage>
        <taxon>Bacteria</taxon>
        <taxon>Pseudomonadati</taxon>
        <taxon>Pseudomonadota</taxon>
        <taxon>Betaproteobacteria</taxon>
        <taxon>Neisseriales</taxon>
        <taxon>Neisseriaceae</taxon>
        <taxon>Vitreoscilla</taxon>
    </lineage>
</organism>
<dbReference type="PANTHER" id="PTHR30506">
    <property type="entry name" value="INNER MEMBRANE PROTEIN"/>
    <property type="match status" value="1"/>
</dbReference>
<proteinExistence type="inferred from homology"/>
<feature type="domain" description="Glycine transporter" evidence="8">
    <location>
        <begin position="94"/>
        <end position="166"/>
    </location>
</feature>
<feature type="domain" description="Glycine transporter" evidence="8">
    <location>
        <begin position="8"/>
        <end position="78"/>
    </location>
</feature>
<evidence type="ECO:0000256" key="3">
    <source>
        <dbReference type="ARBA" id="ARBA00022475"/>
    </source>
</evidence>
<name>A0ABY4DXH4_9NEIS</name>
<reference evidence="9 10" key="1">
    <citation type="journal article" date="2022" name="Res Sq">
        <title>Evolution of multicellular longitudinally dividing oral cavity symbionts (Neisseriaceae).</title>
        <authorList>
            <person name="Nyongesa S."/>
            <person name="Weber P."/>
            <person name="Bernet E."/>
            <person name="Pullido F."/>
            <person name="Nieckarz M."/>
            <person name="Delaby M."/>
            <person name="Nieves C."/>
            <person name="Viehboeck T."/>
            <person name="Krause N."/>
            <person name="Rivera-Millot A."/>
            <person name="Nakamura A."/>
            <person name="Vischer N."/>
            <person name="VanNieuwenhze M."/>
            <person name="Brun Y."/>
            <person name="Cava F."/>
            <person name="Bulgheresi S."/>
            <person name="Veyrier F."/>
        </authorList>
    </citation>
    <scope>NUCLEOTIDE SEQUENCE [LARGE SCALE GENOMIC DNA]</scope>
    <source>
        <strain evidence="9 10">SN4</strain>
    </source>
</reference>
<feature type="transmembrane region" description="Helical" evidence="7">
    <location>
        <begin position="30"/>
        <end position="47"/>
    </location>
</feature>
<sequence length="209" mass="22543">MNATDLIGLTGTAAFTISGYLVGYRKGLDLLGVIIVSLLTAIGGGIIRDTVIGRLPVVFVDNTSLIMIAVTLMLAWVFNLAKRERRILTWSFFLADAIGLVAFSITGAQIGLLYELNLFGVVCLAFVTAVGGGMVRDMLVNEVTQILTEGIYGTVAVLIGLAMYILDSHGYLNAWALYTIAAAGLALRLWAIMAKKNLPKLGRHQPYKY</sequence>
<keyword evidence="3" id="KW-1003">Cell membrane</keyword>
<feature type="transmembrane region" description="Helical" evidence="7">
    <location>
        <begin position="147"/>
        <end position="166"/>
    </location>
</feature>